<dbReference type="Pfam" id="PF13966">
    <property type="entry name" value="zf-RVT"/>
    <property type="match status" value="1"/>
</dbReference>
<feature type="domain" description="Reverse transcriptase" evidence="1">
    <location>
        <begin position="1"/>
        <end position="222"/>
    </location>
</feature>
<gene>
    <name evidence="2" type="ORF">Slati_2216700</name>
</gene>
<evidence type="ECO:0000259" key="1">
    <source>
        <dbReference type="PROSITE" id="PS50878"/>
    </source>
</evidence>
<dbReference type="PROSITE" id="PS50878">
    <property type="entry name" value="RT_POL"/>
    <property type="match status" value="1"/>
</dbReference>
<name>A0AAW2WTH7_9LAMI</name>
<dbReference type="AlphaFoldDB" id="A0AAW2WTH7"/>
<dbReference type="EMBL" id="JACGWN010000007">
    <property type="protein sequence ID" value="KAL0444940.1"/>
    <property type="molecule type" value="Genomic_DNA"/>
</dbReference>
<dbReference type="InterPro" id="IPR000477">
    <property type="entry name" value="RT_dom"/>
</dbReference>
<reference evidence="2" key="1">
    <citation type="submission" date="2020-06" db="EMBL/GenBank/DDBJ databases">
        <authorList>
            <person name="Li T."/>
            <person name="Hu X."/>
            <person name="Zhang T."/>
            <person name="Song X."/>
            <person name="Zhang H."/>
            <person name="Dai N."/>
            <person name="Sheng W."/>
            <person name="Hou X."/>
            <person name="Wei L."/>
        </authorList>
    </citation>
    <scope>NUCLEOTIDE SEQUENCE</scope>
    <source>
        <strain evidence="2">KEN1</strain>
        <tissue evidence="2">Leaf</tissue>
    </source>
</reference>
<dbReference type="PANTHER" id="PTHR33116">
    <property type="entry name" value="REVERSE TRANSCRIPTASE ZINC-BINDING DOMAIN-CONTAINING PROTEIN-RELATED-RELATED"/>
    <property type="match status" value="1"/>
</dbReference>
<dbReference type="Pfam" id="PF00078">
    <property type="entry name" value="RVT_1"/>
    <property type="match status" value="1"/>
</dbReference>
<reference evidence="2" key="2">
    <citation type="journal article" date="2024" name="Plant">
        <title>Genomic evolution and insights into agronomic trait innovations of Sesamum species.</title>
        <authorList>
            <person name="Miao H."/>
            <person name="Wang L."/>
            <person name="Qu L."/>
            <person name="Liu H."/>
            <person name="Sun Y."/>
            <person name="Le M."/>
            <person name="Wang Q."/>
            <person name="Wei S."/>
            <person name="Zheng Y."/>
            <person name="Lin W."/>
            <person name="Duan Y."/>
            <person name="Cao H."/>
            <person name="Xiong S."/>
            <person name="Wang X."/>
            <person name="Wei L."/>
            <person name="Li C."/>
            <person name="Ma Q."/>
            <person name="Ju M."/>
            <person name="Zhao R."/>
            <person name="Li G."/>
            <person name="Mu C."/>
            <person name="Tian Q."/>
            <person name="Mei H."/>
            <person name="Zhang T."/>
            <person name="Gao T."/>
            <person name="Zhang H."/>
        </authorList>
    </citation>
    <scope>NUCLEOTIDE SEQUENCE</scope>
    <source>
        <strain evidence="2">KEN1</strain>
    </source>
</reference>
<sequence length="559" mass="63762">RLLKQVNSTLISLIPKVNNPTVVGEFRPISCCNVLYKIITKILVQRMRGILDMLRLPPRCALKVDLRKAYDTVEWDFLRAVLTLFGFPEQFIGWIVETPHGYFRGARGLRQGDPMSPYLFVLVMEVLSLILRQVIDQDGGFSYHWKCGEMQLCQLGFADDLLLFSKADTGSVQEGHLPLGIWVYLSSPPDCLLLTASRSSKKLIVVLVVGMELHCHLLGTLKGVRQGVLATGLSPVSEGGLGIRDLQALNKGLMSRHLWRVITADRSSIWVDWIFHYRLRDLSVWTVSDRTGSWGWRKMVRLRDWLRPFVHYKVGDGTSFSLWHDPWHPLGPLISQFPLGPRHTSLPDSALLHGADCIRWTGRGGSFSSAAAYDVYCPPGPQVGWSSLLVGTFKIPRHRFILWLAILGRLSTLDKPWLQRFGTSCVLCPDALPESHDHLFFACSFANDCLRVIRREVSIRWPYTSWPLVIQWASVRWRGKHVANASFRALLASLVYHLWLERNRRIFQNTTRSPNEIARIIVSEIRELIICKQLPSTVSTRGLYRLWRIPWPVEGEADT</sequence>
<dbReference type="InterPro" id="IPR043502">
    <property type="entry name" value="DNA/RNA_pol_sf"/>
</dbReference>
<dbReference type="CDD" id="cd01650">
    <property type="entry name" value="RT_nLTR_like"/>
    <property type="match status" value="1"/>
</dbReference>
<comment type="caution">
    <text evidence="2">The sequence shown here is derived from an EMBL/GenBank/DDBJ whole genome shotgun (WGS) entry which is preliminary data.</text>
</comment>
<proteinExistence type="predicted"/>
<feature type="non-terminal residue" evidence="2">
    <location>
        <position position="1"/>
    </location>
</feature>
<dbReference type="InterPro" id="IPR026960">
    <property type="entry name" value="RVT-Znf"/>
</dbReference>
<evidence type="ECO:0000313" key="2">
    <source>
        <dbReference type="EMBL" id="KAL0444940.1"/>
    </source>
</evidence>
<dbReference type="PANTHER" id="PTHR33116:SF84">
    <property type="entry name" value="RNA-DIRECTED DNA POLYMERASE"/>
    <property type="match status" value="1"/>
</dbReference>
<dbReference type="SUPFAM" id="SSF56672">
    <property type="entry name" value="DNA/RNA polymerases"/>
    <property type="match status" value="1"/>
</dbReference>
<accession>A0AAW2WTH7</accession>
<organism evidence="2">
    <name type="scientific">Sesamum latifolium</name>
    <dbReference type="NCBI Taxonomy" id="2727402"/>
    <lineage>
        <taxon>Eukaryota</taxon>
        <taxon>Viridiplantae</taxon>
        <taxon>Streptophyta</taxon>
        <taxon>Embryophyta</taxon>
        <taxon>Tracheophyta</taxon>
        <taxon>Spermatophyta</taxon>
        <taxon>Magnoliopsida</taxon>
        <taxon>eudicotyledons</taxon>
        <taxon>Gunneridae</taxon>
        <taxon>Pentapetalae</taxon>
        <taxon>asterids</taxon>
        <taxon>lamiids</taxon>
        <taxon>Lamiales</taxon>
        <taxon>Pedaliaceae</taxon>
        <taxon>Sesamum</taxon>
    </lineage>
</organism>
<protein>
    <submittedName>
        <fullName evidence="2">Retrovirus-related Pol polyprotein from type-2 retrotransposable element R2DM</fullName>
    </submittedName>
</protein>